<dbReference type="EMBL" id="LVYD01000087">
    <property type="protein sequence ID" value="OQP59122.1"/>
    <property type="molecule type" value="Genomic_DNA"/>
</dbReference>
<feature type="transmembrane region" description="Helical" evidence="1">
    <location>
        <begin position="92"/>
        <end position="113"/>
    </location>
</feature>
<reference evidence="2 3" key="1">
    <citation type="submission" date="2016-03" db="EMBL/GenBank/DDBJ databases">
        <title>Niastella vici sp. nov., isolated from farmland soil.</title>
        <authorList>
            <person name="Chen L."/>
            <person name="Wang D."/>
            <person name="Yang S."/>
            <person name="Wang G."/>
        </authorList>
    </citation>
    <scope>NUCLEOTIDE SEQUENCE [LARGE SCALE GENOMIC DNA]</scope>
    <source>
        <strain evidence="2 3">DJ57</strain>
    </source>
</reference>
<evidence type="ECO:0000256" key="1">
    <source>
        <dbReference type="SAM" id="Phobius"/>
    </source>
</evidence>
<feature type="transmembrane region" description="Helical" evidence="1">
    <location>
        <begin position="6"/>
        <end position="27"/>
    </location>
</feature>
<evidence type="ECO:0000313" key="2">
    <source>
        <dbReference type="EMBL" id="OQP59122.1"/>
    </source>
</evidence>
<dbReference type="STRING" id="1703345.A3860_38805"/>
<keyword evidence="1" id="KW-1133">Transmembrane helix</keyword>
<protein>
    <submittedName>
        <fullName evidence="2">Uncharacterized protein</fullName>
    </submittedName>
</protein>
<keyword evidence="1" id="KW-0472">Membrane</keyword>
<organism evidence="2 3">
    <name type="scientific">Niastella vici</name>
    <dbReference type="NCBI Taxonomy" id="1703345"/>
    <lineage>
        <taxon>Bacteria</taxon>
        <taxon>Pseudomonadati</taxon>
        <taxon>Bacteroidota</taxon>
        <taxon>Chitinophagia</taxon>
        <taxon>Chitinophagales</taxon>
        <taxon>Chitinophagaceae</taxon>
        <taxon>Niastella</taxon>
    </lineage>
</organism>
<dbReference type="AlphaFoldDB" id="A0A1V9FLA6"/>
<keyword evidence="3" id="KW-1185">Reference proteome</keyword>
<evidence type="ECO:0000313" key="3">
    <source>
        <dbReference type="Proteomes" id="UP000192796"/>
    </source>
</evidence>
<comment type="caution">
    <text evidence="2">The sequence shown here is derived from an EMBL/GenBank/DDBJ whole genome shotgun (WGS) entry which is preliminary data.</text>
</comment>
<accession>A0A1V9FLA6</accession>
<feature type="transmembrane region" description="Helical" evidence="1">
    <location>
        <begin position="48"/>
        <end position="72"/>
    </location>
</feature>
<keyword evidence="1" id="KW-0812">Transmembrane</keyword>
<dbReference type="Proteomes" id="UP000192796">
    <property type="component" value="Unassembled WGS sequence"/>
</dbReference>
<proteinExistence type="predicted"/>
<sequence length="115" mass="13309">MQTIIIFLFFCKFCGNELILAVFGNGIKYIFWQGLKIIVKNTEVHYAFYIFYCLIKRVVNWIIFLLFPSSFIPVSNLFLKFFSLIIIELKGVVPWLAAFLGCFITFICTVNGANV</sequence>
<name>A0A1V9FLA6_9BACT</name>
<gene>
    <name evidence="2" type="ORF">A3860_38805</name>
</gene>